<dbReference type="EMBL" id="JANGCH010000003">
    <property type="protein sequence ID" value="MCQ5121161.1"/>
    <property type="molecule type" value="Genomic_DNA"/>
</dbReference>
<evidence type="ECO:0000313" key="1">
    <source>
        <dbReference type="EMBL" id="MCQ5121161.1"/>
    </source>
</evidence>
<organism evidence="1 2">
    <name type="scientific">Massilicoli timonensis</name>
    <dbReference type="NCBI Taxonomy" id="2015901"/>
    <lineage>
        <taxon>Bacteria</taxon>
        <taxon>Bacillati</taxon>
        <taxon>Bacillota</taxon>
        <taxon>Erysipelotrichia</taxon>
        <taxon>Erysipelotrichales</taxon>
        <taxon>Erysipelotrichaceae</taxon>
        <taxon>Massilicoli</taxon>
    </lineage>
</organism>
<dbReference type="InterPro" id="IPR003647">
    <property type="entry name" value="Intron_nuc_1_rpt"/>
</dbReference>
<gene>
    <name evidence="1" type="ORF">NE663_02645</name>
</gene>
<dbReference type="RefSeq" id="WP_256197396.1">
    <property type="nucleotide sequence ID" value="NZ_JANGCH010000003.1"/>
</dbReference>
<protein>
    <submittedName>
        <fullName evidence="1">Uncharacterized protein</fullName>
    </submittedName>
</protein>
<proteinExistence type="predicted"/>
<sequence length="716" mass="85816">MNDDYVYSDNNRLKYNIENVGNGENILYPHELAFLLRVTFCHLSDKNLKFCFRWEIVDVKYPELLFYSLIERGYITLCDDWRVIPYIKYRDLQQLVKLKHKKCAQNKVGVIKQIKELYSLNEFKETLNKKYFILTEKGMNELSLSGYKPGDEYHAWSLFYEKFGKNKKKPVIKEFTLEDNNVELLVNNGEILYRFNNDFYFTLHRFNKFDDFRNVKIKFNKKSYRFEKVIEYRITMDKKYLVIVQVNDASIKHLEEKFNLDEIRIKNQEIKVTVIDAKSGIKSLIEQIPYSYLLSSYPMNDKTYNEEIDLNLEYDNNGIVCGEYINYYFSTNNAFIKIMIEQFYSKKYDIELFPSLLKNDIFSTYKVKVKTNDAEMKHMIMYLYKKGLVQNVCIKGYSLNYIVKHFNAHLKCQYQKFFSEIYDKDFLNLEKEIKEELLINDEYSLDNYLRSIYPNKLIDYGLMYYTSNKVGQRDSNLIFIYDNEKIMDKKYSTVLNEMRKEKLIPAKWKSEFELYLIISHYYHDSIFQYTSSWLEKQSLDIYIPSIKIAIEYQGIQHYKAIDFFGGEEEFQIRKKLDLEKKNKLKSEGIRLLEWKYDRKVSEKEVCFFFKSNSIDLPNVEEISTNFLYKDVIESKKKSSKKLSKKKDKEDCTKFNVPIGISEKVLMYQKDGTFIRGFNTISEAEKFSGIPSKKISDVINGHRKTYRGYVWIRNNKI</sequence>
<comment type="caution">
    <text evidence="1">The sequence shown here is derived from an EMBL/GenBank/DDBJ whole genome shotgun (WGS) entry which is preliminary data.</text>
</comment>
<dbReference type="InterPro" id="IPR036388">
    <property type="entry name" value="WH-like_DNA-bd_sf"/>
</dbReference>
<dbReference type="Gene3D" id="1.10.10.10">
    <property type="entry name" value="Winged helix-like DNA-binding domain superfamily/Winged helix DNA-binding domain"/>
    <property type="match status" value="1"/>
</dbReference>
<keyword evidence="2" id="KW-1185">Reference proteome</keyword>
<dbReference type="Proteomes" id="UP001524435">
    <property type="component" value="Unassembled WGS sequence"/>
</dbReference>
<dbReference type="SMART" id="SM00497">
    <property type="entry name" value="IENR1"/>
    <property type="match status" value="1"/>
</dbReference>
<name>A0ABT1SIV3_9FIRM</name>
<reference evidence="1 2" key="1">
    <citation type="submission" date="2022-06" db="EMBL/GenBank/DDBJ databases">
        <title>Isolation of gut microbiota from human fecal samples.</title>
        <authorList>
            <person name="Pamer E.G."/>
            <person name="Barat B."/>
            <person name="Waligurski E."/>
            <person name="Medina S."/>
            <person name="Paddock L."/>
            <person name="Mostad J."/>
        </authorList>
    </citation>
    <scope>NUCLEOTIDE SEQUENCE [LARGE SCALE GENOMIC DNA]</scope>
    <source>
        <strain evidence="1 2">DFI.6.1</strain>
    </source>
</reference>
<accession>A0ABT1SIV3</accession>
<evidence type="ECO:0000313" key="2">
    <source>
        <dbReference type="Proteomes" id="UP001524435"/>
    </source>
</evidence>